<dbReference type="GO" id="GO:0015360">
    <property type="term" value="F:acetate:proton symporter activity"/>
    <property type="evidence" value="ECO:0007669"/>
    <property type="project" value="TreeGrafter"/>
</dbReference>
<evidence type="ECO:0000256" key="4">
    <source>
        <dbReference type="ARBA" id="ARBA00022989"/>
    </source>
</evidence>
<dbReference type="Pfam" id="PF01184">
    <property type="entry name" value="Gpr1_Fun34_YaaH"/>
    <property type="match status" value="1"/>
</dbReference>
<dbReference type="OrthoDB" id="3648309at2759"/>
<dbReference type="GO" id="GO:0071422">
    <property type="term" value="P:succinate transmembrane transport"/>
    <property type="evidence" value="ECO:0007669"/>
    <property type="project" value="TreeGrafter"/>
</dbReference>
<dbReference type="PANTHER" id="PTHR30178:SF3">
    <property type="entry name" value="SUCCINATE-ACETATE_PROTON SYMPORTER SATP"/>
    <property type="match status" value="1"/>
</dbReference>
<evidence type="ECO:0000256" key="6">
    <source>
        <dbReference type="SAM" id="Phobius"/>
    </source>
</evidence>
<evidence type="ECO:0000256" key="2">
    <source>
        <dbReference type="ARBA" id="ARBA00005587"/>
    </source>
</evidence>
<dbReference type="InterPro" id="IPR000791">
    <property type="entry name" value="Gpr1/Fun34/SatP-like"/>
</dbReference>
<feature type="transmembrane region" description="Helical" evidence="6">
    <location>
        <begin position="147"/>
        <end position="171"/>
    </location>
</feature>
<reference evidence="7 8" key="1">
    <citation type="journal article" date="2015" name="Genome Biol. Evol.">
        <title>Phylogenomic analyses indicate that early fungi evolved digesting cell walls of algal ancestors of land plants.</title>
        <authorList>
            <person name="Chang Y."/>
            <person name="Wang S."/>
            <person name="Sekimoto S."/>
            <person name="Aerts A.L."/>
            <person name="Choi C."/>
            <person name="Clum A."/>
            <person name="LaButti K.M."/>
            <person name="Lindquist E.A."/>
            <person name="Yee Ngan C."/>
            <person name="Ohm R.A."/>
            <person name="Salamov A.A."/>
            <person name="Grigoriev I.V."/>
            <person name="Spatafora J.W."/>
            <person name="Berbee M.L."/>
        </authorList>
    </citation>
    <scope>NUCLEOTIDE SEQUENCE [LARGE SCALE GENOMIC DNA]</scope>
    <source>
        <strain evidence="7 8">JEL478</strain>
    </source>
</reference>
<dbReference type="NCBIfam" id="NF038013">
    <property type="entry name" value="AceTr_1"/>
    <property type="match status" value="1"/>
</dbReference>
<feature type="transmembrane region" description="Helical" evidence="6">
    <location>
        <begin position="120"/>
        <end position="140"/>
    </location>
</feature>
<keyword evidence="5 6" id="KW-0472">Membrane</keyword>
<accession>A0A139AD94</accession>
<dbReference type="OMA" id="QFGTQAN"/>
<evidence type="ECO:0000256" key="5">
    <source>
        <dbReference type="ARBA" id="ARBA00023136"/>
    </source>
</evidence>
<dbReference type="GO" id="GO:0005886">
    <property type="term" value="C:plasma membrane"/>
    <property type="evidence" value="ECO:0007669"/>
    <property type="project" value="TreeGrafter"/>
</dbReference>
<gene>
    <name evidence="7" type="ORF">M427DRAFT_337640</name>
</gene>
<comment type="subcellular location">
    <subcellularLocation>
        <location evidence="1">Membrane</location>
        <topology evidence="1">Multi-pass membrane protein</topology>
    </subcellularLocation>
</comment>
<name>A0A139AD94_GONPJ</name>
<organism evidence="7 8">
    <name type="scientific">Gonapodya prolifera (strain JEL478)</name>
    <name type="common">Monoblepharis prolifera</name>
    <dbReference type="NCBI Taxonomy" id="1344416"/>
    <lineage>
        <taxon>Eukaryota</taxon>
        <taxon>Fungi</taxon>
        <taxon>Fungi incertae sedis</taxon>
        <taxon>Chytridiomycota</taxon>
        <taxon>Chytridiomycota incertae sedis</taxon>
        <taxon>Monoblepharidomycetes</taxon>
        <taxon>Monoblepharidales</taxon>
        <taxon>Gonapodyaceae</taxon>
        <taxon>Gonapodya</taxon>
    </lineage>
</organism>
<comment type="similarity">
    <text evidence="2">Belongs to the acetate uptake transporter (AceTr) (TC 2.A.96) family.</text>
</comment>
<dbReference type="STRING" id="1344416.A0A139AD94"/>
<proteinExistence type="inferred from homology"/>
<dbReference type="InterPro" id="IPR047623">
    <property type="entry name" value="SatP"/>
</dbReference>
<keyword evidence="8" id="KW-1185">Reference proteome</keyword>
<protein>
    <submittedName>
        <fullName evidence="7">Uncharacterized protein</fullName>
    </submittedName>
</protein>
<dbReference type="PANTHER" id="PTHR30178">
    <property type="entry name" value="INNER MEMBRANE PROTEIN YAAH"/>
    <property type="match status" value="1"/>
</dbReference>
<evidence type="ECO:0000313" key="8">
    <source>
        <dbReference type="Proteomes" id="UP000070544"/>
    </source>
</evidence>
<sequence length="238" mass="24790">MASEKSSLPWNPEVPIKINAHATSANSLAFGLFGFATQVTLIGLLSAGLIEGSGAAIVFTFFVVTGVLQLIVAGIQLTGRGDLLGNTAMMTFGAYVTSLGVFNLLAMSGTINPGGPTKDAMTAIFSLYTYVTFVFLIAALKINVATVINFAGVMLLFALSAAGSHTGSAAINTASGWVGIFTGISGYYAATGLFLGEWFQYPVLPAGDLSGFWIRRAERARAGRVQSEATILVARESV</sequence>
<keyword evidence="3 6" id="KW-0812">Transmembrane</keyword>
<evidence type="ECO:0000256" key="3">
    <source>
        <dbReference type="ARBA" id="ARBA00022692"/>
    </source>
</evidence>
<feature type="transmembrane region" description="Helical" evidence="6">
    <location>
        <begin position="56"/>
        <end position="75"/>
    </location>
</feature>
<dbReference type="EMBL" id="KQ965767">
    <property type="protein sequence ID" value="KXS14740.1"/>
    <property type="molecule type" value="Genomic_DNA"/>
</dbReference>
<evidence type="ECO:0000313" key="7">
    <source>
        <dbReference type="EMBL" id="KXS14740.1"/>
    </source>
</evidence>
<keyword evidence="4 6" id="KW-1133">Transmembrane helix</keyword>
<dbReference type="Proteomes" id="UP000070544">
    <property type="component" value="Unassembled WGS sequence"/>
</dbReference>
<feature type="transmembrane region" description="Helical" evidence="6">
    <location>
        <begin position="27"/>
        <end position="50"/>
    </location>
</feature>
<feature type="transmembrane region" description="Helical" evidence="6">
    <location>
        <begin position="177"/>
        <end position="195"/>
    </location>
</feature>
<feature type="transmembrane region" description="Helical" evidence="6">
    <location>
        <begin position="87"/>
        <end position="108"/>
    </location>
</feature>
<evidence type="ECO:0000256" key="1">
    <source>
        <dbReference type="ARBA" id="ARBA00004141"/>
    </source>
</evidence>
<dbReference type="AlphaFoldDB" id="A0A139AD94"/>